<keyword evidence="2" id="KW-1185">Reference proteome</keyword>
<dbReference type="Proteomes" id="UP000061660">
    <property type="component" value="Chromosome"/>
</dbReference>
<proteinExistence type="predicted"/>
<dbReference type="AlphaFoldDB" id="A0A0U2MYL7"/>
<dbReference type="KEGG" id="pnp:IJ22_30180"/>
<name>A0A0U2MYL7_9BACL</name>
<evidence type="ECO:0000313" key="2">
    <source>
        <dbReference type="Proteomes" id="UP000061660"/>
    </source>
</evidence>
<dbReference type="RefSeq" id="WP_062409350.1">
    <property type="nucleotide sequence ID" value="NZ_CP013652.1"/>
</dbReference>
<dbReference type="STRING" id="162209.IJ22_30180"/>
<accession>A0A0U2MYL7</accession>
<dbReference type="EMBL" id="CP013652">
    <property type="protein sequence ID" value="ALS23391.1"/>
    <property type="molecule type" value="Genomic_DNA"/>
</dbReference>
<dbReference type="PATRIC" id="fig|162209.4.peg.3218"/>
<sequence length="73" mass="8182">MQRILARNARVPAIINPDLEKEFGADISVLAGKHIENVFVGEQQKNHKIHRYEDQVLTFVSEAAKQVALDGLT</sequence>
<evidence type="ECO:0000313" key="1">
    <source>
        <dbReference type="EMBL" id="ALS23391.1"/>
    </source>
</evidence>
<protein>
    <submittedName>
        <fullName evidence="1">Uncharacterized protein</fullName>
    </submittedName>
</protein>
<dbReference type="OrthoDB" id="3928382at2"/>
<gene>
    <name evidence="1" type="ORF">IJ22_30180</name>
</gene>
<reference evidence="2" key="1">
    <citation type="submission" date="2015-12" db="EMBL/GenBank/DDBJ databases">
        <title>Complete genome sequences of two moderately thermophilic Paenibacillus species.</title>
        <authorList>
            <person name="Butler R.III."/>
            <person name="Wang J."/>
            <person name="Stark B.C."/>
            <person name="Pombert J.-F."/>
        </authorList>
    </citation>
    <scope>NUCLEOTIDE SEQUENCE [LARGE SCALE GENOMIC DNA]</scope>
    <source>
        <strain evidence="2">32O-Y</strain>
    </source>
</reference>
<organism evidence="1 2">
    <name type="scientific">Paenibacillus naphthalenovorans</name>
    <dbReference type="NCBI Taxonomy" id="162209"/>
    <lineage>
        <taxon>Bacteria</taxon>
        <taxon>Bacillati</taxon>
        <taxon>Bacillota</taxon>
        <taxon>Bacilli</taxon>
        <taxon>Bacillales</taxon>
        <taxon>Paenibacillaceae</taxon>
        <taxon>Paenibacillus</taxon>
    </lineage>
</organism>
<reference evidence="1 2" key="2">
    <citation type="journal article" date="2016" name="Genome Announc.">
        <title>Complete Genome Sequences of Two Interactive Moderate Thermophiles, Paenibacillus napthalenovorans 32O-Y and Paenibacillus sp. 32O-W.</title>
        <authorList>
            <person name="Butler R.R.III."/>
            <person name="Wang J."/>
            <person name="Stark B.C."/>
            <person name="Pombert J.F."/>
        </authorList>
    </citation>
    <scope>NUCLEOTIDE SEQUENCE [LARGE SCALE GENOMIC DNA]</scope>
    <source>
        <strain evidence="1 2">32O-Y</strain>
    </source>
</reference>